<protein>
    <submittedName>
        <fullName evidence="2">Dabb family protein</fullName>
    </submittedName>
</protein>
<dbReference type="RefSeq" id="WP_126128736.1">
    <property type="nucleotide sequence ID" value="NZ_CP034464.1"/>
</dbReference>
<dbReference type="OrthoDB" id="7189263at2"/>
<dbReference type="Gene3D" id="3.30.70.100">
    <property type="match status" value="1"/>
</dbReference>
<dbReference type="InterPro" id="IPR013097">
    <property type="entry name" value="Dabb"/>
</dbReference>
<dbReference type="Pfam" id="PF07876">
    <property type="entry name" value="Dabb"/>
    <property type="match status" value="1"/>
</dbReference>
<reference evidence="2 3" key="1">
    <citation type="journal article" date="2011" name="Int. J. Syst. Evol. Microbiol.">
        <title>Description of Undibacterium oligocarboniphilum sp. nov., isolated from purified water, and Undibacterium pigrum strain CCUG 49012 as the type strain of Undibacterium parvum sp. nov., and emended descriptions of the genus Undibacterium and the species Undibacterium pigrum.</title>
        <authorList>
            <person name="Eder W."/>
            <person name="Wanner G."/>
            <person name="Ludwig W."/>
            <person name="Busse H.J."/>
            <person name="Ziemke-Kageler F."/>
            <person name="Lang E."/>
        </authorList>
    </citation>
    <scope>NUCLEOTIDE SEQUENCE [LARGE SCALE GENOMIC DNA]</scope>
    <source>
        <strain evidence="2 3">DSM 23061</strain>
    </source>
</reference>
<evidence type="ECO:0000313" key="3">
    <source>
        <dbReference type="Proteomes" id="UP000275663"/>
    </source>
</evidence>
<dbReference type="EMBL" id="CP034464">
    <property type="protein sequence ID" value="AZP13363.1"/>
    <property type="molecule type" value="Genomic_DNA"/>
</dbReference>
<keyword evidence="3" id="KW-1185">Reference proteome</keyword>
<organism evidence="2 3">
    <name type="scientific">Undibacterium parvum</name>
    <dbReference type="NCBI Taxonomy" id="401471"/>
    <lineage>
        <taxon>Bacteria</taxon>
        <taxon>Pseudomonadati</taxon>
        <taxon>Pseudomonadota</taxon>
        <taxon>Betaproteobacteria</taxon>
        <taxon>Burkholderiales</taxon>
        <taxon>Oxalobacteraceae</taxon>
        <taxon>Undibacterium</taxon>
    </lineage>
</organism>
<name>A0A3Q9BSA6_9BURK</name>
<proteinExistence type="predicted"/>
<dbReference type="SMART" id="SM00886">
    <property type="entry name" value="Dabb"/>
    <property type="match status" value="1"/>
</dbReference>
<feature type="domain" description="Stress-response A/B barrel" evidence="1">
    <location>
        <begin position="8"/>
        <end position="104"/>
    </location>
</feature>
<accession>A0A3Q9BSA6</accession>
<dbReference type="AlphaFoldDB" id="A0A3Q9BSA6"/>
<sequence>MLGHIAAFSHHVLFCLKRPDSSEDRAQLLAALHALAQIEVVRGMHISLPAAPGHDPVVDRNYDLSLLLFFDSIEDEKTYQSHALHQKFIQENAALLGSVRVFDSFSQNSN</sequence>
<evidence type="ECO:0000259" key="1">
    <source>
        <dbReference type="PROSITE" id="PS51502"/>
    </source>
</evidence>
<gene>
    <name evidence="2" type="ORF">EJN92_16000</name>
</gene>
<dbReference type="SUPFAM" id="SSF54909">
    <property type="entry name" value="Dimeric alpha+beta barrel"/>
    <property type="match status" value="1"/>
</dbReference>
<evidence type="ECO:0000313" key="2">
    <source>
        <dbReference type="EMBL" id="AZP13363.1"/>
    </source>
</evidence>
<dbReference type="InterPro" id="IPR011008">
    <property type="entry name" value="Dimeric_a/b-barrel"/>
</dbReference>
<dbReference type="KEGG" id="upv:EJN92_16000"/>
<dbReference type="PROSITE" id="PS51502">
    <property type="entry name" value="S_R_A_B_BARREL"/>
    <property type="match status" value="1"/>
</dbReference>
<dbReference type="Proteomes" id="UP000275663">
    <property type="component" value="Chromosome"/>
</dbReference>